<dbReference type="Gene3D" id="3.30.497.10">
    <property type="entry name" value="Antithrombin, subunit I, domain 2"/>
    <property type="match status" value="2"/>
</dbReference>
<evidence type="ECO:0000256" key="1">
    <source>
        <dbReference type="SAM" id="MobiDB-lite"/>
    </source>
</evidence>
<dbReference type="RefSeq" id="WP_046766846.1">
    <property type="nucleotide sequence ID" value="NZ_KQ061220.1"/>
</dbReference>
<proteinExistence type="predicted"/>
<dbReference type="Proteomes" id="UP000182977">
    <property type="component" value="Chromosome I"/>
</dbReference>
<dbReference type="STRING" id="419479.SAMN04488563_1359"/>
<dbReference type="SUPFAM" id="SSF56574">
    <property type="entry name" value="Serpins"/>
    <property type="match status" value="2"/>
</dbReference>
<dbReference type="InterPro" id="IPR023796">
    <property type="entry name" value="Serpin_dom"/>
</dbReference>
<evidence type="ECO:0000313" key="3">
    <source>
        <dbReference type="EMBL" id="SDU37589.1"/>
    </source>
</evidence>
<sequence>MSLYATEVNQLTAAWLRRTEGAGVLSGAGLWPLLAVLASSADEPGRGELSAAVGLSADESMDAARDVLKALAGLDGVDAALGLWAQQAAQVRPEWRDTLPSGTYGELTGDPGVDQPALDAWANERTHGLIERFPVQAGPELMLTLATALVLRTTWQRKFSDESWQVSGGAWAGRRLAGLERSTPDADDLRVADSASGPLTLTRVSGDNGLDVHLVLGADGRAPGDVLAAAVPLVADDAAVTGGAALLESGDVQRWPGVSTVSAQRAGLVLKTARFTVRSLHDLLRQADVFGLRAVSSGDRDHFPAIGPVPLRVDQAKQAAVAIFSATGFEAAAVTAIGLRTVSMPVHRARAVAVSYDRPFGFLAVHRESGLVLFAGWVDSPEDWAPPSQGERQRPGVMRERLPRTTAE</sequence>
<feature type="domain" description="Serpin" evidence="2">
    <location>
        <begin position="273"/>
        <end position="381"/>
    </location>
</feature>
<dbReference type="InterPro" id="IPR036186">
    <property type="entry name" value="Serpin_sf"/>
</dbReference>
<accession>A0A1H2I0K8</accession>
<dbReference type="AlphaFoldDB" id="A0A1H2I0K8"/>
<keyword evidence="4" id="KW-1185">Reference proteome</keyword>
<organism evidence="3 4">
    <name type="scientific">Jiangella alkaliphila</name>
    <dbReference type="NCBI Taxonomy" id="419479"/>
    <lineage>
        <taxon>Bacteria</taxon>
        <taxon>Bacillati</taxon>
        <taxon>Actinomycetota</taxon>
        <taxon>Actinomycetes</taxon>
        <taxon>Jiangellales</taxon>
        <taxon>Jiangellaceae</taxon>
        <taxon>Jiangella</taxon>
    </lineage>
</organism>
<dbReference type="InterPro" id="IPR042178">
    <property type="entry name" value="Serpin_sf_1"/>
</dbReference>
<dbReference type="Pfam" id="PF00079">
    <property type="entry name" value="Serpin"/>
    <property type="match status" value="1"/>
</dbReference>
<dbReference type="EMBL" id="LT629791">
    <property type="protein sequence ID" value="SDU37589.1"/>
    <property type="molecule type" value="Genomic_DNA"/>
</dbReference>
<gene>
    <name evidence="3" type="ORF">SAMN04488563_1359</name>
</gene>
<protein>
    <submittedName>
        <fullName evidence="3">Serpin (Serine protease inhibitor)</fullName>
    </submittedName>
</protein>
<feature type="compositionally biased region" description="Basic and acidic residues" evidence="1">
    <location>
        <begin position="391"/>
        <end position="408"/>
    </location>
</feature>
<name>A0A1H2I0K8_9ACTN</name>
<evidence type="ECO:0000313" key="4">
    <source>
        <dbReference type="Proteomes" id="UP000182977"/>
    </source>
</evidence>
<dbReference type="OrthoDB" id="4847668at2"/>
<feature type="region of interest" description="Disordered" evidence="1">
    <location>
        <begin position="384"/>
        <end position="408"/>
    </location>
</feature>
<reference evidence="4" key="1">
    <citation type="submission" date="2016-10" db="EMBL/GenBank/DDBJ databases">
        <authorList>
            <person name="Varghese N."/>
            <person name="Submissions S."/>
        </authorList>
    </citation>
    <scope>NUCLEOTIDE SEQUENCE [LARGE SCALE GENOMIC DNA]</scope>
    <source>
        <strain evidence="4">DSM 45079</strain>
    </source>
</reference>
<evidence type="ECO:0000259" key="2">
    <source>
        <dbReference type="Pfam" id="PF00079"/>
    </source>
</evidence>